<dbReference type="EMBL" id="JACHMY010000001">
    <property type="protein sequence ID" value="MBB5834940.1"/>
    <property type="molecule type" value="Genomic_DNA"/>
</dbReference>
<evidence type="ECO:0000313" key="2">
    <source>
        <dbReference type="EMBL" id="MBB5834940.1"/>
    </source>
</evidence>
<name>A0A7W9J4E1_9ACTN</name>
<organism evidence="2 3">
    <name type="scientific">Kribbella italica</name>
    <dbReference type="NCBI Taxonomy" id="1540520"/>
    <lineage>
        <taxon>Bacteria</taxon>
        <taxon>Bacillati</taxon>
        <taxon>Actinomycetota</taxon>
        <taxon>Actinomycetes</taxon>
        <taxon>Propionibacteriales</taxon>
        <taxon>Kribbellaceae</taxon>
        <taxon>Kribbella</taxon>
    </lineage>
</organism>
<keyword evidence="3" id="KW-1185">Reference proteome</keyword>
<proteinExistence type="predicted"/>
<dbReference type="Proteomes" id="UP000549971">
    <property type="component" value="Unassembled WGS sequence"/>
</dbReference>
<evidence type="ECO:0008006" key="4">
    <source>
        <dbReference type="Google" id="ProtNLM"/>
    </source>
</evidence>
<feature type="region of interest" description="Disordered" evidence="1">
    <location>
        <begin position="1277"/>
        <end position="1298"/>
    </location>
</feature>
<feature type="compositionally biased region" description="Basic and acidic residues" evidence="1">
    <location>
        <begin position="1277"/>
        <end position="1296"/>
    </location>
</feature>
<dbReference type="RefSeq" id="WP_184794645.1">
    <property type="nucleotide sequence ID" value="NZ_JACHMY010000001.1"/>
</dbReference>
<sequence length="2036" mass="224439">MTDADTVRATRSGDRFHYLWASLRALRLLDSTTGIQSISIEGPSPEENVPGEEIIDVAEYFGASTDSPPSLVYYHQLKHSSVRINEPITSSELSKTLDKFAIIYRESIASGRKNEVRFSFVTNRQLNCKVRQSLVDLAEGKPLSHPTEGQYLRGALGFGKDLAAERKFCQHFTVEDGTSGVVDVERILADELKSFIPGGGTGSELADLLNQVSRMATYEAESNTLTRHDLLLTLRTTEDQLFPAMPALEDLEHVIRTDDVASVASSLRTGAEPKLLLTAHGGVGKSIFTGMLKDELISESLVLIFDSFAAGDYRQIGQRRHQHKIALTQLANELASKGLCTALIPSQVADHGDYVRAFENKIRTACERLSEVNSDKFLTIIIDAADNAVMAAARFDERPFVADLFEIEWPTNFRLVALCRPERKQLLKLPGDVPEIALIGFNQGQTLAHLHTRFPMAPESHGAQFHVLSTGNPRVQAMAMEGAQTAADAISALQIATNRPGQELDNLLAKQVSKVAAQGHMLPDELERLCQALATMHPTIPLSDLAKITDVSEDAIRSFAVALGRGLHFNNNSLQFRDEPTETWFTNNYSLTSAQRRDFAARVIPHATESAYVATVLPQLLFEAGMIGELVDLALSDDGLPVEIGDLQAQEIARARARFALGAALRAKRNSDAALLAVRAGTLSSGHSRRMKMFRSNPDIAARFLDRDTVDGLCSGRELTANWPGSNLHVEALMLSSLVDRRDLGRARYTASRDTIHAVLRLEKSARRELGVVITHEEIADLALTITNLEGPGAGVRFLARWRPHGFVHEVSAKLASRLADAGRIEELSELVVLAGFHKHMQIGVIEAMFDYGITPSNEATAALIDMLRDRQVPFRRQRAPYAYDRDLRGVTWALLHAVRIGAVTDAEALRILDIHLEPLGNRAGEHWSGLPSTSCLLGHALSARLSGQSLELKDVVTPALFKRLSGDRTTDDRNTRSFKENIPRLLPWAACLVDSVIDGPVEPVSQTLSALASVDFIATHHYETPFVRVNGIADFAIRILGQLPDPTVVAQFAAWHQASGESLTWSQLTAIRCSARSPALAEFAIAAVNRALTASQKDRTNADVRVDELVELARAILATSETEARAIFNVADGEAKLVGDDVHVRWYALTNTAHRLGTGAQPERAYRLLQVGEALDTSERSDVSQLASVLFPMHPSSYYAAASRQRDRRALSFERLLGPIMRSASSPDGAVGTLAVSALGAPIPWESVTERLSLQEMARLNEIYSGFTSYLRSESDVPREHHSADVSRSRLDTEAPHPAQVATRFDFTTAEGWNGAFEEVDWYSDARAEIVRGGLHKVPAKVAESVRALADSTGAREQDFVVAATYASRRPSNAGLNESISYLADVFADRFAPNTATRGYDREELTTFAEATGVSKNTLLEAGFLKLGERAHTLNHEEYFGLASHIARTLEVHEAELVFDALAALFDDLAPPATASDGPYANVPTAPTDPATCLAGLVWAALGDMAVARRWQAAHAVLLLVQIGDQGTLTQLAGFADGTNDVAPFHDARFSSYELHSRMWFLFALERAASEPNAELLNATVPWLFEVVDGPPHAANQILAQKTLQILADSGATERTPEYAEKLSRRLIAEWEELDWEARRTRKDPFKGEVSADPDNGGYPFFFDFQSHWAQSLGRAFGTNEQSVAAKTVAIARDLTGYVDDADDPRRDAGIFRQSGSYFDHRSWPQEDDFTFYSAVHSLLTLGADFAQRLKVLKEPESQLDEYSSWLNDFMPKRRDGRWLSDRRDAPPAPAPELRIVGSSIDAWRWSLTPAAFESVVGHDTDWIVVDATYDVVFKEMSEDVSISSALIPNATARAYLIALQTNILGSSGGLPTTDHNSRSSRMPTGGSLFQLFPWIDASHYYESIDRDDEYGRNVVFPPSRPGAAVVDRFGLVPDEDLRLWSNGTREVFRSHVWDDTEQTSREYRSGTSGQRLTVSSQFLIEVLAELDMTLVVEVGLRRDIHRSSYHREESDEFDSVERSTKIYLIGPDGRWTEY</sequence>
<gene>
    <name evidence="2" type="ORF">HDA39_001674</name>
</gene>
<comment type="caution">
    <text evidence="2">The sequence shown here is derived from an EMBL/GenBank/DDBJ whole genome shotgun (WGS) entry which is preliminary data.</text>
</comment>
<protein>
    <recommendedName>
        <fullName evidence="4">ATP-binding protein</fullName>
    </recommendedName>
</protein>
<evidence type="ECO:0000256" key="1">
    <source>
        <dbReference type="SAM" id="MobiDB-lite"/>
    </source>
</evidence>
<accession>A0A7W9J4E1</accession>
<evidence type="ECO:0000313" key="3">
    <source>
        <dbReference type="Proteomes" id="UP000549971"/>
    </source>
</evidence>
<reference evidence="2 3" key="1">
    <citation type="submission" date="2020-08" db="EMBL/GenBank/DDBJ databases">
        <title>Sequencing the genomes of 1000 actinobacteria strains.</title>
        <authorList>
            <person name="Klenk H.-P."/>
        </authorList>
    </citation>
    <scope>NUCLEOTIDE SEQUENCE [LARGE SCALE GENOMIC DNA]</scope>
    <source>
        <strain evidence="2 3">DSM 28967</strain>
    </source>
</reference>